<dbReference type="AlphaFoldDB" id="A0A7D6V8J8"/>
<accession>A0A7D6V8J8</accession>
<name>A0A7D6V8J8_9NOCA</name>
<reference evidence="1 2" key="1">
    <citation type="submission" date="2020-07" db="EMBL/GenBank/DDBJ databases">
        <authorList>
            <person name="Zhuang K."/>
            <person name="Ran Y."/>
        </authorList>
    </citation>
    <scope>NUCLEOTIDE SEQUENCE [LARGE SCALE GENOMIC DNA]</scope>
    <source>
        <strain evidence="1 2">WCH-YHL-001</strain>
    </source>
</reference>
<keyword evidence="2" id="KW-1185">Reference proteome</keyword>
<proteinExistence type="predicted"/>
<sequence length="480" mass="54272">MPEATQPAVIKPEFIASMRDFTIDALSLLHDKYGAPKFYRPRYADRHAWYRDSKDRETLRRKPLPPVWKVIHDYTEWPDWKEIRLLPSYSKMLKIVSEDEILQRRIRIAYRAPYETVSLSGIEEMSGLDLLMQDKLLSPLINTKLGLEFSEPDFLITSNEISKALADMRVQRTIITPLRQVYSHGTTEVLPGCIIRDLTDAEITSGEGFKTLPVEHTPTGLTYILQQHQAGIIQASEFEIDVDAESEEFERQVARALKPPKDELSDVIVASINTLCERGACARGEAWVSMRTSSASWTMREGTEYHDVRAAYQTTCCELSTISIDDLSNLISDLRKPHVIKQLNVAVERLTTAVNRISDSEAVLDLAIAAESLFGTREPGETTFKTSLNAALFLGTQDLPSSHIRKFFKTTYATRSRIVHGHNKLPKEIGEGGIAELRNELTGYIRTAILKAASELRNNNNALDWEQQLDAIIDSRNSIH</sequence>
<gene>
    <name evidence="1" type="ORF">H0264_29520</name>
</gene>
<dbReference type="RefSeq" id="WP_181580578.1">
    <property type="nucleotide sequence ID" value="NZ_CP059399.1"/>
</dbReference>
<organism evidence="1 2">
    <name type="scientific">Nocardia huaxiensis</name>
    <dbReference type="NCBI Taxonomy" id="2755382"/>
    <lineage>
        <taxon>Bacteria</taxon>
        <taxon>Bacillati</taxon>
        <taxon>Actinomycetota</taxon>
        <taxon>Actinomycetes</taxon>
        <taxon>Mycobacteriales</taxon>
        <taxon>Nocardiaceae</taxon>
        <taxon>Nocardia</taxon>
    </lineage>
</organism>
<dbReference type="EMBL" id="CP059399">
    <property type="protein sequence ID" value="QLY29374.1"/>
    <property type="molecule type" value="Genomic_DNA"/>
</dbReference>
<dbReference type="Proteomes" id="UP000515512">
    <property type="component" value="Chromosome"/>
</dbReference>
<protein>
    <submittedName>
        <fullName evidence="1">Uncharacterized protein</fullName>
    </submittedName>
</protein>
<evidence type="ECO:0000313" key="2">
    <source>
        <dbReference type="Proteomes" id="UP000515512"/>
    </source>
</evidence>
<dbReference type="KEGG" id="nhu:H0264_29520"/>
<evidence type="ECO:0000313" key="1">
    <source>
        <dbReference type="EMBL" id="QLY29374.1"/>
    </source>
</evidence>